<evidence type="ECO:0000256" key="1">
    <source>
        <dbReference type="SAM" id="MobiDB-lite"/>
    </source>
</evidence>
<name>A0A2S2QUU9_9HEMI</name>
<sequence length="115" mass="13076">MTTTFSLHDPRAYSPSAHLPAACSLWRVSPVTATNRRQRKSRAAQTTNPAERVLPYSRHVPRDRTSDATCVHNCSCLPHVRSAEHSKNALTMNKRVVVDDTHIYLTIRFLFMFPT</sequence>
<proteinExistence type="predicted"/>
<dbReference type="AlphaFoldDB" id="A0A2S2QUU9"/>
<protein>
    <submittedName>
        <fullName evidence="2">Uncharacterized protein</fullName>
    </submittedName>
</protein>
<gene>
    <name evidence="2" type="ORF">g.184530</name>
</gene>
<reference evidence="2" key="1">
    <citation type="submission" date="2018-04" db="EMBL/GenBank/DDBJ databases">
        <title>Transcriptome assembly of Sipha flava.</title>
        <authorList>
            <person name="Scully E.D."/>
            <person name="Geib S.M."/>
            <person name="Palmer N.A."/>
            <person name="Koch K."/>
            <person name="Bradshaw J."/>
            <person name="Heng-Moss T."/>
            <person name="Sarath G."/>
        </authorList>
    </citation>
    <scope>NUCLEOTIDE SEQUENCE</scope>
</reference>
<feature type="region of interest" description="Disordered" evidence="1">
    <location>
        <begin position="33"/>
        <end position="52"/>
    </location>
</feature>
<accession>A0A2S2QUU9</accession>
<organism evidence="2">
    <name type="scientific">Sipha flava</name>
    <name type="common">yellow sugarcane aphid</name>
    <dbReference type="NCBI Taxonomy" id="143950"/>
    <lineage>
        <taxon>Eukaryota</taxon>
        <taxon>Metazoa</taxon>
        <taxon>Ecdysozoa</taxon>
        <taxon>Arthropoda</taxon>
        <taxon>Hexapoda</taxon>
        <taxon>Insecta</taxon>
        <taxon>Pterygota</taxon>
        <taxon>Neoptera</taxon>
        <taxon>Paraneoptera</taxon>
        <taxon>Hemiptera</taxon>
        <taxon>Sternorrhyncha</taxon>
        <taxon>Aphidomorpha</taxon>
        <taxon>Aphidoidea</taxon>
        <taxon>Aphididae</taxon>
        <taxon>Sipha</taxon>
    </lineage>
</organism>
<dbReference type="EMBL" id="GGMS01012315">
    <property type="protein sequence ID" value="MBY81518.1"/>
    <property type="molecule type" value="Transcribed_RNA"/>
</dbReference>
<evidence type="ECO:0000313" key="2">
    <source>
        <dbReference type="EMBL" id="MBY81518.1"/>
    </source>
</evidence>